<feature type="region of interest" description="Disordered" evidence="3">
    <location>
        <begin position="53"/>
        <end position="455"/>
    </location>
</feature>
<feature type="region of interest" description="Disordered" evidence="3">
    <location>
        <begin position="1134"/>
        <end position="1155"/>
    </location>
</feature>
<dbReference type="InterPro" id="IPR051655">
    <property type="entry name" value="FAM161"/>
</dbReference>
<dbReference type="EMBL" id="BNCQ01000005">
    <property type="protein sequence ID" value="GIL98053.1"/>
    <property type="molecule type" value="Genomic_DNA"/>
</dbReference>
<feature type="compositionally biased region" description="Low complexity" evidence="3">
    <location>
        <begin position="76"/>
        <end position="88"/>
    </location>
</feature>
<feature type="compositionally biased region" description="Polar residues" evidence="3">
    <location>
        <begin position="189"/>
        <end position="209"/>
    </location>
</feature>
<evidence type="ECO:0000256" key="1">
    <source>
        <dbReference type="ARBA" id="ARBA00006663"/>
    </source>
</evidence>
<feature type="region of interest" description="Disordered" evidence="3">
    <location>
        <begin position="582"/>
        <end position="635"/>
    </location>
</feature>
<sequence length="1445" mass="158218">MYGNKNPVLRHFGADQLATLGTLQAVEDRRSRGEFTPSSEAIVRRPTPEFDEFFEFDRPLPSGLPQSAPDLLVEDASSPAPARPRAAPVYQSRGNSPAGYNHAPDPSSPAASVLRASYDSSPSVGYQAAAGAQADGAIANVSGAGSSPELDPPSSAGTGQYPYDRYRSDGSGGGGTPDSGLAPARSLGSPGTSPSRRSYDQSPSIQQPPFRTGLPVSGPVRRPGLTVVTGDRRRRTSSPDSPSRSRSASRSASPSPIQQPSSDTANSEHLPAASHITSPGGSGSTTVTPRRSLRAKISGRPSGETPGGGGRGGGGGVTPRSGATPRRPAGAASPRGPSTSRTGGAWGAGGRNSATGGTNAPVPRVPAWAPASGISNMRLEDMDEATRVAMMLNDPEVRRDTRPQGNPRDGQESPVADSEQHLPPPPQQQPHLESQQPLPALQPSARSQSLGLGDRLRASEVSEHFYEQYRLRKHREPQGVPDFRFSQPRSYGAHSPLPQRYFCFDEAHPALAEQHYARSPVQERELQAERRKLQKEKARAAQAEARRTLTSARAVPSSQQLEGDVDRLTRVREAGRARLRELEAEGDTLRQTTRQVQRRAMDAIARSEQMTAAASRSPSPGASPALTRSRSRSPARVGYYSNGAAAYSRGAFGPPPSLYSRSPSFSPGQYRPASASPGSVYERVSPSGGTYDDGLYSARAYYGSPAAALAAQIRQQQQQQQVYVVDGYYNSGQQQQQQQQRPLSAPPRSQGGALETHGSDDAEEVLEILKGVERLPQHEQVPVDNAGTASAAGYPRRARSGDSSRNERDTLGPDEQRIAMGVYDRSRYEEYQRQVDLEMQRRAVEGDYDSDLERDEATDLLVEDREKLAAEEEARRRAEEEERARQDDWMDEYRLRLGPEDGYLPKRAQSASAGGSSSSSQPPALAAQRSVLSDAEEGLLQEHFVPVVSAELPVSPGAGYASEGPDGDHPHRRTRRRLFFKTTIPEPFLFEEREKLRPKPISKVKLEQDLAIRRAEEDAARNHRFRAKLVPTAVAEPRYERMLLEAEAKRQLNQEQRLEELASMMEKPFSFYYRDKEQQEEREALARAAKDPNRFQVSFRARAIPESTKEERFRVMMLELEGRREATRRRVEQARQAARERAAQEAQQRREAADRAYRERLRAVDPALHPYPPKPLGVLPDFNTLHRQNEVQMARARANIRKRVTVPQEFTLNGTTPEQQAARAQKAEERRRRIILDMQLDAEVLPEARWPYKSPRGKVRRTPPPAYLVEWMATQAPGNRSANARKTSTTVAATGGAYQTRAEREERERKASERLRAEALKRADRLLKAAQERRQQEAPAGGGGGGEAFGLASDVAATAVGGAEPSDTATTAAAGRGAAQRRRAAVAGRQDNPEVYVEARHAQVERRVREVVEETLLDQGIEAYRYVEGIAGDKKKAARGSRGVA</sequence>
<feature type="region of interest" description="Disordered" evidence="3">
    <location>
        <begin position="838"/>
        <end position="930"/>
    </location>
</feature>
<evidence type="ECO:0000256" key="2">
    <source>
        <dbReference type="ARBA" id="ARBA00023054"/>
    </source>
</evidence>
<keyword evidence="6" id="KW-1185">Reference proteome</keyword>
<feature type="compositionally biased region" description="Low complexity" evidence="3">
    <location>
        <begin position="360"/>
        <end position="371"/>
    </location>
</feature>
<dbReference type="Proteomes" id="UP000722791">
    <property type="component" value="Unassembled WGS sequence"/>
</dbReference>
<feature type="compositionally biased region" description="Basic and acidic residues" evidence="3">
    <location>
        <begin position="1301"/>
        <end position="1313"/>
    </location>
</feature>
<gene>
    <name evidence="4" type="ORF">Vretifemale_969</name>
    <name evidence="5" type="ORF">Vretimale_3452</name>
</gene>
<comment type="similarity">
    <text evidence="1">Belongs to the FAM161 family.</text>
</comment>
<dbReference type="GO" id="GO:0005929">
    <property type="term" value="C:cilium"/>
    <property type="evidence" value="ECO:0007669"/>
    <property type="project" value="TreeGrafter"/>
</dbReference>
<feature type="region of interest" description="Disordered" evidence="3">
    <location>
        <begin position="1278"/>
        <end position="1313"/>
    </location>
</feature>
<feature type="region of interest" description="Disordered" evidence="3">
    <location>
        <begin position="1360"/>
        <end position="1395"/>
    </location>
</feature>
<evidence type="ECO:0000313" key="5">
    <source>
        <dbReference type="EMBL" id="GIL98053.1"/>
    </source>
</evidence>
<evidence type="ECO:0000313" key="4">
    <source>
        <dbReference type="EMBL" id="GIL70334.1"/>
    </source>
</evidence>
<feature type="compositionally biased region" description="Low complexity" evidence="3">
    <location>
        <begin position="127"/>
        <end position="139"/>
    </location>
</feature>
<protein>
    <submittedName>
        <fullName evidence="4">Uncharacterized protein</fullName>
    </submittedName>
</protein>
<feature type="region of interest" description="Disordered" evidence="3">
    <location>
        <begin position="472"/>
        <end position="491"/>
    </location>
</feature>
<feature type="compositionally biased region" description="Basic and acidic residues" evidence="3">
    <location>
        <begin position="862"/>
        <end position="899"/>
    </location>
</feature>
<feature type="compositionally biased region" description="Low complexity" evidence="3">
    <location>
        <begin position="238"/>
        <end position="264"/>
    </location>
</feature>
<keyword evidence="2" id="KW-0175">Coiled coil</keyword>
<feature type="compositionally biased region" description="Gly residues" evidence="3">
    <location>
        <begin position="305"/>
        <end position="317"/>
    </location>
</feature>
<reference evidence="4" key="1">
    <citation type="journal article" date="2021" name="Proc. Natl. Acad. Sci. U.S.A.">
        <title>Three genomes in the algal genus Volvox reveal the fate of a haploid sex-determining region after a transition to homothallism.</title>
        <authorList>
            <person name="Yamamoto K."/>
            <person name="Hamaji T."/>
            <person name="Kawai-Toyooka H."/>
            <person name="Matsuzaki R."/>
            <person name="Takahashi F."/>
            <person name="Nishimura Y."/>
            <person name="Kawachi M."/>
            <person name="Noguchi H."/>
            <person name="Minakuchi Y."/>
            <person name="Umen J.G."/>
            <person name="Toyoda A."/>
            <person name="Nozaki H."/>
        </authorList>
    </citation>
    <scope>NUCLEOTIDE SEQUENCE</scope>
    <source>
        <strain evidence="5">NIES-3785</strain>
        <strain evidence="4">NIES-3786</strain>
    </source>
</reference>
<dbReference type="GO" id="GO:0044782">
    <property type="term" value="P:cilium organization"/>
    <property type="evidence" value="ECO:0007669"/>
    <property type="project" value="TreeGrafter"/>
</dbReference>
<dbReference type="Proteomes" id="UP000747110">
    <property type="component" value="Unassembled WGS sequence"/>
</dbReference>
<feature type="compositionally biased region" description="Low complexity" evidence="3">
    <location>
        <begin position="429"/>
        <end position="439"/>
    </location>
</feature>
<dbReference type="PANTHER" id="PTHR21501">
    <property type="entry name" value="PROTEIN FAM-161"/>
    <property type="match status" value="1"/>
</dbReference>
<dbReference type="PANTHER" id="PTHR21501:SF1">
    <property type="entry name" value="PROTEIN FAM-161"/>
    <property type="match status" value="1"/>
</dbReference>
<feature type="region of interest" description="Disordered" evidence="3">
    <location>
        <begin position="28"/>
        <end position="47"/>
    </location>
</feature>
<dbReference type="EMBL" id="BNCP01000002">
    <property type="protein sequence ID" value="GIL70334.1"/>
    <property type="molecule type" value="Genomic_DNA"/>
</dbReference>
<organism evidence="4 6">
    <name type="scientific">Volvox reticuliferus</name>
    <dbReference type="NCBI Taxonomy" id="1737510"/>
    <lineage>
        <taxon>Eukaryota</taxon>
        <taxon>Viridiplantae</taxon>
        <taxon>Chlorophyta</taxon>
        <taxon>core chlorophytes</taxon>
        <taxon>Chlorophyceae</taxon>
        <taxon>CS clade</taxon>
        <taxon>Chlamydomonadales</taxon>
        <taxon>Volvocaceae</taxon>
        <taxon>Volvox</taxon>
    </lineage>
</organism>
<accession>A0A8J4C2Q0</accession>
<proteinExistence type="inferred from homology"/>
<dbReference type="GO" id="GO:0005856">
    <property type="term" value="C:cytoskeleton"/>
    <property type="evidence" value="ECO:0007669"/>
    <property type="project" value="UniProtKB-ARBA"/>
</dbReference>
<feature type="region of interest" description="Disordered" evidence="3">
    <location>
        <begin position="732"/>
        <end position="823"/>
    </location>
</feature>
<feature type="compositionally biased region" description="Low complexity" evidence="3">
    <location>
        <begin position="612"/>
        <end position="625"/>
    </location>
</feature>
<evidence type="ECO:0000256" key="3">
    <source>
        <dbReference type="SAM" id="MobiDB-lite"/>
    </source>
</evidence>
<dbReference type="Pfam" id="PF10595">
    <property type="entry name" value="FAM161A_B"/>
    <property type="match status" value="1"/>
</dbReference>
<feature type="compositionally biased region" description="Low complexity" evidence="3">
    <location>
        <begin position="1368"/>
        <end position="1378"/>
    </location>
</feature>
<feature type="compositionally biased region" description="Low complexity" evidence="3">
    <location>
        <begin position="907"/>
        <end position="930"/>
    </location>
</feature>
<feature type="compositionally biased region" description="Basic and acidic residues" evidence="3">
    <location>
        <begin position="799"/>
        <end position="817"/>
    </location>
</feature>
<name>A0A8J4C2Q0_9CHLO</name>
<dbReference type="InterPro" id="IPR019579">
    <property type="entry name" value="FAM161A/B"/>
</dbReference>
<evidence type="ECO:0000313" key="6">
    <source>
        <dbReference type="Proteomes" id="UP000747110"/>
    </source>
</evidence>
<dbReference type="OrthoDB" id="542848at2759"/>
<comment type="caution">
    <text evidence="4">The sequence shown here is derived from an EMBL/GenBank/DDBJ whole genome shotgun (WGS) entry which is preliminary data.</text>
</comment>
<feature type="compositionally biased region" description="Acidic residues" evidence="3">
    <location>
        <begin position="846"/>
        <end position="858"/>
    </location>
</feature>
<feature type="region of interest" description="Disordered" evidence="3">
    <location>
        <begin position="658"/>
        <end position="685"/>
    </location>
</feature>
<feature type="compositionally biased region" description="Polar residues" evidence="3">
    <location>
        <begin position="1278"/>
        <end position="1292"/>
    </location>
</feature>